<dbReference type="InterPro" id="IPR000891">
    <property type="entry name" value="PYR_CT"/>
</dbReference>
<organism evidence="13 14">
    <name type="scientific">Cupriavidus respiraculi</name>
    <dbReference type="NCBI Taxonomy" id="195930"/>
    <lineage>
        <taxon>Bacteria</taxon>
        <taxon>Pseudomonadati</taxon>
        <taxon>Pseudomonadota</taxon>
        <taxon>Betaproteobacteria</taxon>
        <taxon>Burkholderiales</taxon>
        <taxon>Burkholderiaceae</taxon>
        <taxon>Cupriavidus</taxon>
    </lineage>
</organism>
<evidence type="ECO:0000313" key="13">
    <source>
        <dbReference type="EMBL" id="CAG9173549.1"/>
    </source>
</evidence>
<dbReference type="InterPro" id="IPR054691">
    <property type="entry name" value="LeuA/HCS_post-cat"/>
</dbReference>
<dbReference type="Gene3D" id="3.30.160.270">
    <property type="match status" value="1"/>
</dbReference>
<comment type="cofactor">
    <cofactor evidence="11">
        <name>Mn(2+)</name>
        <dbReference type="ChEBI" id="CHEBI:29035"/>
    </cofactor>
</comment>
<dbReference type="Proteomes" id="UP000721236">
    <property type="component" value="Unassembled WGS sequence"/>
</dbReference>
<dbReference type="InterPro" id="IPR013785">
    <property type="entry name" value="Aldolase_TIM"/>
</dbReference>
<feature type="region of interest" description="Regulatory domain" evidence="11">
    <location>
        <begin position="393"/>
        <end position="512"/>
    </location>
</feature>
<dbReference type="PROSITE" id="PS50991">
    <property type="entry name" value="PYR_CT"/>
    <property type="match status" value="1"/>
</dbReference>
<comment type="caution">
    <text evidence="13">The sequence shown here is derived from an EMBL/GenBank/DDBJ whole genome shotgun (WGS) entry which is preliminary data.</text>
</comment>
<keyword evidence="10 11" id="KW-0100">Branched-chain amino acid biosynthesis</keyword>
<dbReference type="InterPro" id="IPR013709">
    <property type="entry name" value="2-isopropylmalate_synth_dimer"/>
</dbReference>
<dbReference type="NCBIfam" id="TIGR00973">
    <property type="entry name" value="leuA_bact"/>
    <property type="match status" value="1"/>
</dbReference>
<keyword evidence="14" id="KW-1185">Reference proteome</keyword>
<evidence type="ECO:0000256" key="9">
    <source>
        <dbReference type="ARBA" id="ARBA00023211"/>
    </source>
</evidence>
<feature type="binding site" evidence="11">
    <location>
        <position position="14"/>
    </location>
    <ligand>
        <name>Mn(2+)</name>
        <dbReference type="ChEBI" id="CHEBI:29035"/>
    </ligand>
</feature>
<dbReference type="GO" id="GO:0003852">
    <property type="term" value="F:2-isopropylmalate synthase activity"/>
    <property type="evidence" value="ECO:0007669"/>
    <property type="project" value="UniProtKB-EC"/>
</dbReference>
<evidence type="ECO:0000259" key="12">
    <source>
        <dbReference type="PROSITE" id="PS50991"/>
    </source>
</evidence>
<feature type="domain" description="Pyruvate carboxyltransferase" evidence="12">
    <location>
        <begin position="5"/>
        <end position="268"/>
    </location>
</feature>
<dbReference type="InterPro" id="IPR036230">
    <property type="entry name" value="LeuA_allosteric_dom_sf"/>
</dbReference>
<evidence type="ECO:0000256" key="5">
    <source>
        <dbReference type="ARBA" id="ARBA00022430"/>
    </source>
</evidence>
<dbReference type="Gene3D" id="1.10.238.260">
    <property type="match status" value="1"/>
</dbReference>
<dbReference type="PANTHER" id="PTHR10277">
    <property type="entry name" value="HOMOCITRATE SYNTHASE-RELATED"/>
    <property type="match status" value="1"/>
</dbReference>
<dbReference type="InterPro" id="IPR002034">
    <property type="entry name" value="AIPM/Hcit_synth_CS"/>
</dbReference>
<comment type="similarity">
    <text evidence="2 11">Belongs to the alpha-IPM synthase/homocitrate synthase family. LeuA type 1 subfamily.</text>
</comment>
<dbReference type="Pfam" id="PF22617">
    <property type="entry name" value="HCS_D2"/>
    <property type="match status" value="1"/>
</dbReference>
<dbReference type="SUPFAM" id="SSF51569">
    <property type="entry name" value="Aldolase"/>
    <property type="match status" value="1"/>
</dbReference>
<evidence type="ECO:0000256" key="6">
    <source>
        <dbReference type="ARBA" id="ARBA00022605"/>
    </source>
</evidence>
<dbReference type="Pfam" id="PF00682">
    <property type="entry name" value="HMGL-like"/>
    <property type="match status" value="1"/>
</dbReference>
<dbReference type="HAMAP" id="MF_01025">
    <property type="entry name" value="LeuA_type1"/>
    <property type="match status" value="1"/>
</dbReference>
<dbReference type="NCBIfam" id="NF002086">
    <property type="entry name" value="PRK00915.1-3"/>
    <property type="match status" value="1"/>
</dbReference>
<protein>
    <recommendedName>
        <fullName evidence="4 11">2-isopropylmalate synthase</fullName>
        <ecNumber evidence="3 11">2.3.3.13</ecNumber>
    </recommendedName>
    <alternativeName>
        <fullName evidence="11">Alpha-IPM synthase</fullName>
    </alternativeName>
    <alternativeName>
        <fullName evidence="11">Alpha-isopropylmalate synthase</fullName>
    </alternativeName>
</protein>
<keyword evidence="8 11" id="KW-0479">Metal-binding</keyword>
<dbReference type="InterPro" id="IPR005671">
    <property type="entry name" value="LeuA_bact_synth"/>
</dbReference>
<reference evidence="13 14" key="1">
    <citation type="submission" date="2021-08" db="EMBL/GenBank/DDBJ databases">
        <authorList>
            <person name="Peeters C."/>
        </authorList>
    </citation>
    <scope>NUCLEOTIDE SEQUENCE [LARGE SCALE GENOMIC DNA]</scope>
    <source>
        <strain evidence="13 14">LMG 21510</strain>
    </source>
</reference>
<dbReference type="SUPFAM" id="SSF110921">
    <property type="entry name" value="2-isopropylmalate synthase LeuA, allosteric (dimerisation) domain"/>
    <property type="match status" value="1"/>
</dbReference>
<feature type="binding site" evidence="11">
    <location>
        <position position="202"/>
    </location>
    <ligand>
        <name>Mn(2+)</name>
        <dbReference type="ChEBI" id="CHEBI:29035"/>
    </ligand>
</feature>
<comment type="function">
    <text evidence="11">Catalyzes the condensation of the acetyl group of acetyl-CoA with 3-methyl-2-oxobutanoate (2-ketoisovalerate) to form 3-carboxy-3-hydroxy-4-methylpentanoate (2-isopropylmalate).</text>
</comment>
<keyword evidence="7 11" id="KW-0808">Transferase</keyword>
<dbReference type="PROSITE" id="PS00816">
    <property type="entry name" value="AIPM_HOMOCIT_SYNTH_2"/>
    <property type="match status" value="1"/>
</dbReference>
<feature type="binding site" evidence="11">
    <location>
        <position position="204"/>
    </location>
    <ligand>
        <name>Mn(2+)</name>
        <dbReference type="ChEBI" id="CHEBI:29035"/>
    </ligand>
</feature>
<evidence type="ECO:0000256" key="7">
    <source>
        <dbReference type="ARBA" id="ARBA00022679"/>
    </source>
</evidence>
<dbReference type="PROSITE" id="PS00815">
    <property type="entry name" value="AIPM_HOMOCIT_SYNTH_1"/>
    <property type="match status" value="1"/>
</dbReference>
<dbReference type="Gene3D" id="3.20.20.70">
    <property type="entry name" value="Aldolase class I"/>
    <property type="match status" value="1"/>
</dbReference>
<comment type="catalytic activity">
    <reaction evidence="11">
        <text>3-methyl-2-oxobutanoate + acetyl-CoA + H2O = (2S)-2-isopropylmalate + CoA + H(+)</text>
        <dbReference type="Rhea" id="RHEA:21524"/>
        <dbReference type="ChEBI" id="CHEBI:1178"/>
        <dbReference type="ChEBI" id="CHEBI:11851"/>
        <dbReference type="ChEBI" id="CHEBI:15377"/>
        <dbReference type="ChEBI" id="CHEBI:15378"/>
        <dbReference type="ChEBI" id="CHEBI:57287"/>
        <dbReference type="ChEBI" id="CHEBI:57288"/>
        <dbReference type="EC" id="2.3.3.13"/>
    </reaction>
</comment>
<dbReference type="Pfam" id="PF08502">
    <property type="entry name" value="LeuA_dimer"/>
    <property type="match status" value="1"/>
</dbReference>
<accession>A0ABN7YL26</accession>
<evidence type="ECO:0000256" key="4">
    <source>
        <dbReference type="ARBA" id="ARBA00018198"/>
    </source>
</evidence>
<keyword evidence="13" id="KW-0012">Acyltransferase</keyword>
<dbReference type="CDD" id="cd07940">
    <property type="entry name" value="DRE_TIM_IPMS"/>
    <property type="match status" value="1"/>
</dbReference>
<dbReference type="InterPro" id="IPR050073">
    <property type="entry name" value="2-IPM_HCS-like"/>
</dbReference>
<evidence type="ECO:0000256" key="8">
    <source>
        <dbReference type="ARBA" id="ARBA00022723"/>
    </source>
</evidence>
<dbReference type="RefSeq" id="WP_222201487.1">
    <property type="nucleotide sequence ID" value="NZ_CAJZAH010000002.1"/>
</dbReference>
<keyword evidence="9 11" id="KW-0464">Manganese</keyword>
<dbReference type="NCBIfam" id="NF002087">
    <property type="entry name" value="PRK00915.1-4"/>
    <property type="match status" value="1"/>
</dbReference>
<evidence type="ECO:0000256" key="3">
    <source>
        <dbReference type="ARBA" id="ARBA00012973"/>
    </source>
</evidence>
<evidence type="ECO:0000256" key="2">
    <source>
        <dbReference type="ARBA" id="ARBA00009396"/>
    </source>
</evidence>
<evidence type="ECO:0000256" key="1">
    <source>
        <dbReference type="ARBA" id="ARBA00004689"/>
    </source>
</evidence>
<dbReference type="PANTHER" id="PTHR10277:SF9">
    <property type="entry name" value="2-ISOPROPYLMALATE SYNTHASE 1, CHLOROPLASTIC-RELATED"/>
    <property type="match status" value="1"/>
</dbReference>
<keyword evidence="11" id="KW-0963">Cytoplasm</keyword>
<comment type="pathway">
    <text evidence="1 11">Amino-acid biosynthesis; L-leucine biosynthesis; L-leucine from 3-methyl-2-oxobutanoate: step 1/4.</text>
</comment>
<dbReference type="EMBL" id="CAJZAH010000002">
    <property type="protein sequence ID" value="CAG9173549.1"/>
    <property type="molecule type" value="Genomic_DNA"/>
</dbReference>
<dbReference type="SMART" id="SM00917">
    <property type="entry name" value="LeuA_dimer"/>
    <property type="match status" value="1"/>
</dbReference>
<dbReference type="EC" id="2.3.3.13" evidence="3 11"/>
<feature type="binding site" evidence="11">
    <location>
        <position position="239"/>
    </location>
    <ligand>
        <name>Mn(2+)</name>
        <dbReference type="ChEBI" id="CHEBI:29035"/>
    </ligand>
</feature>
<sequence>MSDKLIIFDTTLRDGEQSPGASMTREEKIRIARQLERLKVDVIEAGFAASSNGDFEAIRAIAQAVKDSTICSLARANDKDIARAAEALKPANSFRIHTFIATSALHMEKKLRMTPDQVYEQARLAVRFARQFTDDIEFSPEDGSRSDMDFLCRVLEAVIDEGATTINLPDTVGYAVPEGYAALIRSVRERIPNSDKAVWSVHCHNDLGMAVANSLAAVKLGGARQIECTINGLGERAGNTSLEEVVMAVKTRRDYFDLDVGIDTTQIVPASKLVSQITGFVVQPNKAVVGANAFAHASGIHQDGVLKARDTYEIMRAEDVGWTANKIVLGKLSGRNAFKQRLQELGIALESETEVNAAFTRFKELADQKAEIFDEDIMAIVSDEAHDANEHYRFVSLSQHSETGERPKARVVFNMDGQEYSGEGEGNGPVDATLHAIEGKVNSGAELVLFSVNAITTGTQAQGEVTVRLSKAGRIVNGVGTDLDIVAATAKAYLAALNKLHDKAVQKINPQI</sequence>
<name>A0ABN7YL26_9BURK</name>
<keyword evidence="5 11" id="KW-0432">Leucine biosynthesis</keyword>
<comment type="subunit">
    <text evidence="11">Homodimer.</text>
</comment>
<keyword evidence="6 11" id="KW-0028">Amino-acid biosynthesis</keyword>
<evidence type="ECO:0000256" key="10">
    <source>
        <dbReference type="ARBA" id="ARBA00023304"/>
    </source>
</evidence>
<evidence type="ECO:0000256" key="11">
    <source>
        <dbReference type="HAMAP-Rule" id="MF_01025"/>
    </source>
</evidence>
<gene>
    <name evidence="13" type="primary">leuA_2</name>
    <name evidence="11" type="synonym">leuA</name>
    <name evidence="13" type="ORF">LMG21510_02296</name>
</gene>
<proteinExistence type="inferred from homology"/>
<evidence type="ECO:0000313" key="14">
    <source>
        <dbReference type="Proteomes" id="UP000721236"/>
    </source>
</evidence>